<accession>A0ABR7X9H8</accession>
<dbReference type="Proteomes" id="UP000618754">
    <property type="component" value="Unassembled WGS sequence"/>
</dbReference>
<dbReference type="PANTHER" id="PTHR48098">
    <property type="entry name" value="ENTEROCHELIN ESTERASE-RELATED"/>
    <property type="match status" value="1"/>
</dbReference>
<dbReference type="InterPro" id="IPR000801">
    <property type="entry name" value="Esterase-like"/>
</dbReference>
<name>A0ABR7X9H8_9SPHI</name>
<dbReference type="SUPFAM" id="SSF53474">
    <property type="entry name" value="alpha/beta-Hydrolases"/>
    <property type="match status" value="1"/>
</dbReference>
<proteinExistence type="predicted"/>
<dbReference type="EMBL" id="JACWMW010000004">
    <property type="protein sequence ID" value="MBD1387229.1"/>
    <property type="molecule type" value="Genomic_DNA"/>
</dbReference>
<dbReference type="InterPro" id="IPR050583">
    <property type="entry name" value="Mycobacterial_A85_antigen"/>
</dbReference>
<gene>
    <name evidence="1" type="ORF">IDJ75_18215</name>
</gene>
<dbReference type="InterPro" id="IPR029058">
    <property type="entry name" value="AB_hydrolase_fold"/>
</dbReference>
<keyword evidence="2" id="KW-1185">Reference proteome</keyword>
<comment type="caution">
    <text evidence="1">The sequence shown here is derived from an EMBL/GenBank/DDBJ whole genome shotgun (WGS) entry which is preliminary data.</text>
</comment>
<dbReference type="PANTHER" id="PTHR48098:SF6">
    <property type="entry name" value="FERRI-BACILLIBACTIN ESTERASE BESA"/>
    <property type="match status" value="1"/>
</dbReference>
<dbReference type="Pfam" id="PF00756">
    <property type="entry name" value="Esterase"/>
    <property type="match status" value="1"/>
</dbReference>
<protein>
    <submittedName>
        <fullName evidence="1">Esterase family protein</fullName>
    </submittedName>
</protein>
<sequence length="270" mass="30434">MYYSTDTEMKIAEQELTITSKVLGREVTCTLLMPEDGAVAEPLNLLLLNDGQELENLKLADTLENLYERNCLKPLLTVAIHAGEDRIQEYGIAGKPDFKKRGAKADLYTKFIKTELLPFIYEHTGIDDFETTAFAGFSLGGLSAMDIAWNNPELFNKVGAFSASFWWRGKDLAKGYTNDDRLMHSLIKNTTGKPELKFWLQTGTKDETADRNKNGIIDSIDDTIDIIKELLAKGYERPADIQYLEMLGGTHDTETWGKAMPKFLQWAFGK</sequence>
<evidence type="ECO:0000313" key="1">
    <source>
        <dbReference type="EMBL" id="MBD1387229.1"/>
    </source>
</evidence>
<dbReference type="Gene3D" id="3.40.50.1820">
    <property type="entry name" value="alpha/beta hydrolase"/>
    <property type="match status" value="1"/>
</dbReference>
<reference evidence="1 2" key="1">
    <citation type="submission" date="2020-09" db="EMBL/GenBank/DDBJ databases">
        <title>Novel species of Mucilaginibacter isolated from a glacier on the Tibetan Plateau.</title>
        <authorList>
            <person name="Liu Q."/>
            <person name="Xin Y.-H."/>
        </authorList>
    </citation>
    <scope>NUCLEOTIDE SEQUENCE [LARGE SCALE GENOMIC DNA]</scope>
    <source>
        <strain evidence="1 2">CGMCC 1.13878</strain>
    </source>
</reference>
<organism evidence="1 2">
    <name type="scientific">Mucilaginibacter rigui</name>
    <dbReference type="NCBI Taxonomy" id="534635"/>
    <lineage>
        <taxon>Bacteria</taxon>
        <taxon>Pseudomonadati</taxon>
        <taxon>Bacteroidota</taxon>
        <taxon>Sphingobacteriia</taxon>
        <taxon>Sphingobacteriales</taxon>
        <taxon>Sphingobacteriaceae</taxon>
        <taxon>Mucilaginibacter</taxon>
    </lineage>
</organism>
<evidence type="ECO:0000313" key="2">
    <source>
        <dbReference type="Proteomes" id="UP000618754"/>
    </source>
</evidence>